<sequence length="141" mass="15166">MNDYFAVFDGTRVPVFILLDGIAYVISPALVDTTDRSHIAGVVGVSSALVYEFVELNLLTNLNPQGIALLHASEPMSVLFVPSCARVIFAAVIDASFVGETQVAVFVENTRNGVAVAVLPFDRTDLEIFVKSVELQSSCND</sequence>
<dbReference type="AlphaFoldDB" id="A0A915HQY5"/>
<evidence type="ECO:0000313" key="2">
    <source>
        <dbReference type="WBParaSite" id="nRc.2.0.1.t04348-RA"/>
    </source>
</evidence>
<reference evidence="2" key="1">
    <citation type="submission" date="2022-11" db="UniProtKB">
        <authorList>
            <consortium name="WormBaseParasite"/>
        </authorList>
    </citation>
    <scope>IDENTIFICATION</scope>
</reference>
<protein>
    <submittedName>
        <fullName evidence="2">CheW-like domain-containing protein</fullName>
    </submittedName>
</protein>
<organism evidence="1 2">
    <name type="scientific">Romanomermis culicivorax</name>
    <name type="common">Nematode worm</name>
    <dbReference type="NCBI Taxonomy" id="13658"/>
    <lineage>
        <taxon>Eukaryota</taxon>
        <taxon>Metazoa</taxon>
        <taxon>Ecdysozoa</taxon>
        <taxon>Nematoda</taxon>
        <taxon>Enoplea</taxon>
        <taxon>Dorylaimia</taxon>
        <taxon>Mermithida</taxon>
        <taxon>Mermithoidea</taxon>
        <taxon>Mermithidae</taxon>
        <taxon>Romanomermis</taxon>
    </lineage>
</organism>
<dbReference type="Proteomes" id="UP000887565">
    <property type="component" value="Unplaced"/>
</dbReference>
<proteinExistence type="predicted"/>
<evidence type="ECO:0000313" key="1">
    <source>
        <dbReference type="Proteomes" id="UP000887565"/>
    </source>
</evidence>
<dbReference type="WBParaSite" id="nRc.2.0.1.t04348-RA">
    <property type="protein sequence ID" value="nRc.2.0.1.t04348-RA"/>
    <property type="gene ID" value="nRc.2.0.1.g04348"/>
</dbReference>
<name>A0A915HQY5_ROMCU</name>
<accession>A0A915HQY5</accession>
<keyword evidence="1" id="KW-1185">Reference proteome</keyword>